<evidence type="ECO:0008006" key="3">
    <source>
        <dbReference type="Google" id="ProtNLM"/>
    </source>
</evidence>
<sequence length="459" mass="50124">MSPVCSSQMVAVACFFGGALPAILAMRSTVNDLRKDDDAPAMPTRRFLEDGLDYLNHIDQPQEAKAYLRTSGLRAMPWPGSQGWITTFENAVKSLPSGVETDDHQGTPIGEGESIGLMAATMQMDADQLQLLPAAFQKGLFATCPAAGCSPWPVALRVSHTNAADLDLLRIAMKISLGKDEENQEANLLFTETLQSFPIADAKQLEGFVSVVKAKNDYTQANNFFGKLGAVGSNIGNLGKMLSLKQTQANSKVLKEKYGQTVTSTGALAKTYHSLTPYRIGDSDQPGAMKFRLKSLQPDVKYPSSITEGRMSFKEAMRQQVVGQVQEGVTQFEFQIQVATNPNDHPLNDANAEWSETSAPWVTMGRVTIPKQEFVYPPDVSNVVGSGLWTDGKATFNSKELVFPPNESPHTPLGDINLFRSYLYTKYDFTRQEHLLGKNPGWPARCPFANMAAALGGTR</sequence>
<dbReference type="AlphaFoldDB" id="A0A812TDB8"/>
<reference evidence="1" key="1">
    <citation type="submission" date="2021-02" db="EMBL/GenBank/DDBJ databases">
        <authorList>
            <person name="Dougan E. K."/>
            <person name="Rhodes N."/>
            <person name="Thang M."/>
            <person name="Chan C."/>
        </authorList>
    </citation>
    <scope>NUCLEOTIDE SEQUENCE</scope>
</reference>
<evidence type="ECO:0000313" key="1">
    <source>
        <dbReference type="EMBL" id="CAE7530466.1"/>
    </source>
</evidence>
<organism evidence="1 2">
    <name type="scientific">Symbiodinium pilosum</name>
    <name type="common">Dinoflagellate</name>
    <dbReference type="NCBI Taxonomy" id="2952"/>
    <lineage>
        <taxon>Eukaryota</taxon>
        <taxon>Sar</taxon>
        <taxon>Alveolata</taxon>
        <taxon>Dinophyceae</taxon>
        <taxon>Suessiales</taxon>
        <taxon>Symbiodiniaceae</taxon>
        <taxon>Symbiodinium</taxon>
    </lineage>
</organism>
<dbReference type="SUPFAM" id="SSF56634">
    <property type="entry name" value="Heme-dependent catalase-like"/>
    <property type="match status" value="1"/>
</dbReference>
<dbReference type="OrthoDB" id="3358373at2759"/>
<dbReference type="Proteomes" id="UP000649617">
    <property type="component" value="Unassembled WGS sequence"/>
</dbReference>
<dbReference type="EMBL" id="CAJNIZ010031446">
    <property type="protein sequence ID" value="CAE7530466.1"/>
    <property type="molecule type" value="Genomic_DNA"/>
</dbReference>
<accession>A0A812TDB8</accession>
<dbReference type="Gene3D" id="2.40.180.10">
    <property type="entry name" value="Catalase core domain"/>
    <property type="match status" value="1"/>
</dbReference>
<dbReference type="InterPro" id="IPR020835">
    <property type="entry name" value="Catalase_sf"/>
</dbReference>
<dbReference type="GO" id="GO:0020037">
    <property type="term" value="F:heme binding"/>
    <property type="evidence" value="ECO:0007669"/>
    <property type="project" value="InterPro"/>
</dbReference>
<name>A0A812TDB8_SYMPI</name>
<keyword evidence="2" id="KW-1185">Reference proteome</keyword>
<protein>
    <recommendedName>
        <fullName evidence="3">Catalase</fullName>
    </recommendedName>
</protein>
<evidence type="ECO:0000313" key="2">
    <source>
        <dbReference type="Proteomes" id="UP000649617"/>
    </source>
</evidence>
<gene>
    <name evidence="1" type="ORF">SPIL2461_LOCUS13969</name>
</gene>
<comment type="caution">
    <text evidence="1">The sequence shown here is derived from an EMBL/GenBank/DDBJ whole genome shotgun (WGS) entry which is preliminary data.</text>
</comment>
<proteinExistence type="predicted"/>